<keyword evidence="8" id="KW-0472">Membrane</keyword>
<dbReference type="Proteomes" id="UP000622638">
    <property type="component" value="Unassembled WGS sequence"/>
</dbReference>
<dbReference type="PRINTS" id="PR00313">
    <property type="entry name" value="CABNDNGRPT"/>
</dbReference>
<dbReference type="InterPro" id="IPR001343">
    <property type="entry name" value="Hemolysn_Ca-bd"/>
</dbReference>
<dbReference type="EMBL" id="BMKG01000023">
    <property type="protein sequence ID" value="GGC17659.1"/>
    <property type="molecule type" value="Genomic_DNA"/>
</dbReference>
<comment type="subcellular location">
    <subcellularLocation>
        <location evidence="1">Membrane</location>
    </subcellularLocation>
    <subcellularLocation>
        <location evidence="2">Secreted</location>
    </subcellularLocation>
</comment>
<dbReference type="Gene3D" id="2.150.10.10">
    <property type="entry name" value="Serralysin-like metalloprotease, C-terminal"/>
    <property type="match status" value="4"/>
</dbReference>
<proteinExistence type="predicted"/>
<keyword evidence="6" id="KW-0106">Calcium</keyword>
<dbReference type="EMBL" id="WNKZ01000121">
    <property type="protein sequence ID" value="MTV56000.1"/>
    <property type="molecule type" value="Genomic_DNA"/>
</dbReference>
<dbReference type="PRINTS" id="PR01488">
    <property type="entry name" value="RTXTOXINA"/>
</dbReference>
<dbReference type="Gene3D" id="2.160.20.160">
    <property type="match status" value="1"/>
</dbReference>
<dbReference type="OrthoDB" id="9047490at2"/>
<evidence type="ECO:0000256" key="5">
    <source>
        <dbReference type="ARBA" id="ARBA00022737"/>
    </source>
</evidence>
<dbReference type="SUPFAM" id="SSF51120">
    <property type="entry name" value="beta-Roll"/>
    <property type="match status" value="5"/>
</dbReference>
<protein>
    <submittedName>
        <fullName evidence="10">Hemolysin-type calcium-binding protein</fullName>
    </submittedName>
</protein>
<dbReference type="RefSeq" id="WP_155473250.1">
    <property type="nucleotide sequence ID" value="NZ_BMKG01000023.1"/>
</dbReference>
<dbReference type="Pfam" id="PF00353">
    <property type="entry name" value="HemolysinCabind"/>
    <property type="match status" value="7"/>
</dbReference>
<reference evidence="11 12" key="3">
    <citation type="submission" date="2019-11" db="EMBL/GenBank/DDBJ databases">
        <title>Type strains purchased from KCTC, JCM and DSMZ.</title>
        <authorList>
            <person name="Lu H."/>
        </authorList>
    </citation>
    <scope>NUCLEOTIDE SEQUENCE [LARGE SCALE GENOMIC DNA]</scope>
    <source>
        <strain evidence="11 12">KCTC 52429</strain>
    </source>
</reference>
<evidence type="ECO:0000256" key="2">
    <source>
        <dbReference type="ARBA" id="ARBA00004613"/>
    </source>
</evidence>
<keyword evidence="7" id="KW-0843">Virulence</keyword>
<evidence type="ECO:0000256" key="7">
    <source>
        <dbReference type="ARBA" id="ARBA00023026"/>
    </source>
</evidence>
<evidence type="ECO:0000259" key="9">
    <source>
        <dbReference type="Pfam" id="PF06594"/>
    </source>
</evidence>
<keyword evidence="3" id="KW-0964">Secreted</keyword>
<reference evidence="10" key="4">
    <citation type="submission" date="2024-05" db="EMBL/GenBank/DDBJ databases">
        <authorList>
            <person name="Sun Q."/>
            <person name="Zhou Y."/>
        </authorList>
    </citation>
    <scope>NUCLEOTIDE SEQUENCE</scope>
    <source>
        <strain evidence="10">CGMCC 1.15931</strain>
    </source>
</reference>
<evidence type="ECO:0000256" key="3">
    <source>
        <dbReference type="ARBA" id="ARBA00022525"/>
    </source>
</evidence>
<evidence type="ECO:0000313" key="12">
    <source>
        <dbReference type="Proteomes" id="UP000430634"/>
    </source>
</evidence>
<sequence>MFQDAAVRQLLGTSGNDTIDAGDGDPATVDDASEIVGGQGNDRLFGGSGDDTYVVAAGDGSDTVADIGGQDTILFTDLDLSDVTIRRSGADLLVHHGADWLTVTGHFAGAPVERIVFADGAIVEKQASVAGVERGTANDDNLMDWVDVDAPMLVQGLEGDDYLATDTGAGRDTLDGGAGNDVLYSRASADVLLMGGDGDDSFRPLWDEEMDGSVTFDGGKGNDTFNGGAGLDTYLYRRGDGNDVIDSWYTDQVDRLVLGPGIVQEHVTFVRRNQELVMYIADPQDATAQESITFMRWFDESEEGVGKRIASFEFADGSTVGGAALTEVTSRRIGTAAADSLTGYRDTLLIDGAGGDDTVSSVYGGTIIGGTGNDSVTYHSDAAPMIDAGSGNDSIEGYGEGADQRTTVIGGTGNDWIRGSVGGETFLYARGDGNDTIATQYGWGIAPDRIVFGAGIDPGHVTVKRTQYDLLLTIADPADPARRESITLDYWHHANWLNEVVFADGTTWNAAHLKSLAAHIVGTDGNDTINAYNGTLTIDAGGGNDSIDGLTGAGRLMRGGAGDDTVHFVARGDTIDGGAGNDVLYASSVLPASGNTQVAGGAGDDRMVINGGATTYLFNRGDGRDTILDNGPTALADRVVFGAGITQGDLIVSRHEFDLIVGLADPNNPAIASGDQFTVTAGIYTSTDFQLERFQFADGSVLTMAQIAGMQPGSAGADNVTFTADRYAAFGRGGNDKQTAEAQSALLDGGDGDDTLTGGAAADFLYGGKGNDFLSTKGGADVIAYGSGGGADTVVSTGSNATLSLSAATGLAGLTMAKSANNLLLSFGGGDSIALRDWYASEAAKGIGRLQLHDSGGNGVGIYDFKALVSAFDSARAADSTLSSWAVSTHLAAAFLESSASSAYGGALAADYATQGHPEMLSTIQPTVRSQLFGVDKQAV</sequence>
<organism evidence="11 12">
    <name type="scientific">Pseudoduganella buxea</name>
    <dbReference type="NCBI Taxonomy" id="1949069"/>
    <lineage>
        <taxon>Bacteria</taxon>
        <taxon>Pseudomonadati</taxon>
        <taxon>Pseudomonadota</taxon>
        <taxon>Betaproteobacteria</taxon>
        <taxon>Burkholderiales</taxon>
        <taxon>Oxalobacteraceae</taxon>
        <taxon>Telluria group</taxon>
        <taxon>Pseudoduganella</taxon>
    </lineage>
</organism>
<evidence type="ECO:0000313" key="11">
    <source>
        <dbReference type="EMBL" id="MTV56000.1"/>
    </source>
</evidence>
<feature type="domain" description="Haemolysin-type calcium binding-related" evidence="9">
    <location>
        <begin position="673"/>
        <end position="705"/>
    </location>
</feature>
<dbReference type="GO" id="GO:0005509">
    <property type="term" value="F:calcium ion binding"/>
    <property type="evidence" value="ECO:0007669"/>
    <property type="project" value="InterPro"/>
</dbReference>
<dbReference type="InterPro" id="IPR050557">
    <property type="entry name" value="RTX_toxin/Mannuronan_C5-epim"/>
</dbReference>
<dbReference type="PANTHER" id="PTHR38340">
    <property type="entry name" value="S-LAYER PROTEIN"/>
    <property type="match status" value="1"/>
</dbReference>
<dbReference type="GO" id="GO:0005576">
    <property type="term" value="C:extracellular region"/>
    <property type="evidence" value="ECO:0007669"/>
    <property type="project" value="UniProtKB-SubCell"/>
</dbReference>
<reference evidence="13" key="2">
    <citation type="journal article" date="2019" name="Int. J. Syst. Evol. Microbiol.">
        <title>The Global Catalogue of Microorganisms (GCM) 10K type strain sequencing project: providing services to taxonomists for standard genome sequencing and annotation.</title>
        <authorList>
            <consortium name="The Broad Institute Genomics Platform"/>
            <consortium name="The Broad Institute Genome Sequencing Center for Infectious Disease"/>
            <person name="Wu L."/>
            <person name="Ma J."/>
        </authorList>
    </citation>
    <scope>NUCLEOTIDE SEQUENCE [LARGE SCALE GENOMIC DNA]</scope>
    <source>
        <strain evidence="13">CGMCC 1.15931</strain>
    </source>
</reference>
<accession>A0A6I3T2Z5</accession>
<evidence type="ECO:0000313" key="10">
    <source>
        <dbReference type="EMBL" id="GGC17659.1"/>
    </source>
</evidence>
<keyword evidence="13" id="KW-1185">Reference proteome</keyword>
<comment type="caution">
    <text evidence="11">The sequence shown here is derived from an EMBL/GenBank/DDBJ whole genome shotgun (WGS) entry which is preliminary data.</text>
</comment>
<gene>
    <name evidence="10" type="ORF">GCM10011572_43750</name>
    <name evidence="11" type="ORF">GM672_25065</name>
</gene>
<name>A0A6I3T2Z5_9BURK</name>
<dbReference type="GO" id="GO:0090729">
    <property type="term" value="F:toxin activity"/>
    <property type="evidence" value="ECO:0007669"/>
    <property type="project" value="UniProtKB-KW"/>
</dbReference>
<evidence type="ECO:0000313" key="13">
    <source>
        <dbReference type="Proteomes" id="UP000622638"/>
    </source>
</evidence>
<dbReference type="Proteomes" id="UP000430634">
    <property type="component" value="Unassembled WGS sequence"/>
</dbReference>
<dbReference type="InterPro" id="IPR011049">
    <property type="entry name" value="Serralysin-like_metalloprot_C"/>
</dbReference>
<dbReference type="AlphaFoldDB" id="A0A6I3T2Z5"/>
<dbReference type="Pfam" id="PF06594">
    <property type="entry name" value="HCBP_related"/>
    <property type="match status" value="2"/>
</dbReference>
<dbReference type="PANTHER" id="PTHR38340:SF1">
    <property type="entry name" value="S-LAYER PROTEIN"/>
    <property type="match status" value="1"/>
</dbReference>
<evidence type="ECO:0000256" key="8">
    <source>
        <dbReference type="ARBA" id="ARBA00023136"/>
    </source>
</evidence>
<dbReference type="InterPro" id="IPR003995">
    <property type="entry name" value="RTX_toxin_determinant-A"/>
</dbReference>
<keyword evidence="5" id="KW-0677">Repeat</keyword>
<evidence type="ECO:0000256" key="4">
    <source>
        <dbReference type="ARBA" id="ARBA00022656"/>
    </source>
</evidence>
<dbReference type="InterPro" id="IPR010566">
    <property type="entry name" value="Haemolys_ca-bd"/>
</dbReference>
<evidence type="ECO:0000256" key="1">
    <source>
        <dbReference type="ARBA" id="ARBA00004370"/>
    </source>
</evidence>
<reference evidence="10" key="1">
    <citation type="journal article" date="2014" name="Int. J. Syst. Evol. Microbiol.">
        <title>Complete genome of a new Firmicutes species belonging to the dominant human colonic microbiota ('Ruminococcus bicirculans') reveals two chromosomes and a selective capacity to utilize plant glucans.</title>
        <authorList>
            <consortium name="NISC Comparative Sequencing Program"/>
            <person name="Wegmann U."/>
            <person name="Louis P."/>
            <person name="Goesmann A."/>
            <person name="Henrissat B."/>
            <person name="Duncan S.H."/>
            <person name="Flint H.J."/>
        </authorList>
    </citation>
    <scope>NUCLEOTIDE SEQUENCE</scope>
    <source>
        <strain evidence="10">CGMCC 1.15931</strain>
    </source>
</reference>
<feature type="domain" description="Haemolysin-type calcium binding-related" evidence="9">
    <location>
        <begin position="469"/>
        <end position="511"/>
    </location>
</feature>
<keyword evidence="4" id="KW-0800">Toxin</keyword>
<evidence type="ECO:0000256" key="6">
    <source>
        <dbReference type="ARBA" id="ARBA00022837"/>
    </source>
</evidence>
<dbReference type="GO" id="GO:0016020">
    <property type="term" value="C:membrane"/>
    <property type="evidence" value="ECO:0007669"/>
    <property type="project" value="UniProtKB-SubCell"/>
</dbReference>